<dbReference type="Pfam" id="PF13560">
    <property type="entry name" value="HTH_31"/>
    <property type="match status" value="1"/>
</dbReference>
<name>A0A6V8KXX3_9ACTN</name>
<dbReference type="PROSITE" id="PS50943">
    <property type="entry name" value="HTH_CROC1"/>
    <property type="match status" value="1"/>
</dbReference>
<evidence type="ECO:0000313" key="3">
    <source>
        <dbReference type="Proteomes" id="UP000482960"/>
    </source>
</evidence>
<reference evidence="2 3" key="1">
    <citation type="submission" date="2020-03" db="EMBL/GenBank/DDBJ databases">
        <title>Whole genome shotgun sequence of Phytohabitans rumicis NBRC 108638.</title>
        <authorList>
            <person name="Komaki H."/>
            <person name="Tamura T."/>
        </authorList>
    </citation>
    <scope>NUCLEOTIDE SEQUENCE [LARGE SCALE GENOMIC DNA]</scope>
    <source>
        <strain evidence="2 3">NBRC 108638</strain>
    </source>
</reference>
<proteinExistence type="predicted"/>
<dbReference type="Gene3D" id="3.30.450.180">
    <property type="match status" value="1"/>
</dbReference>
<dbReference type="InterPro" id="IPR001387">
    <property type="entry name" value="Cro/C1-type_HTH"/>
</dbReference>
<dbReference type="CDD" id="cd00093">
    <property type="entry name" value="HTH_XRE"/>
    <property type="match status" value="1"/>
</dbReference>
<sequence>MDNRSEVRDFLVTRRGKVTPEQAGLAAHGGTRRVSGLRRGEVAQLAGVSVEYYTQLERGNIRGASDSVLDALARALQLDEAERAHLFDLARAATNSSTTVRRKPAAQRIRPVVQQILDSQLCPAWLSNGHCDIVATNRLGRALNSPLFDSPVGPANHARFRFLDPRAADYYRDWDATGRDTVAALRTAAGNNPYDKALSDLIGELATRSEEFRTRWATHDVRLHRTGIKRLHHPIAGDLDLAYEALELPSDPGLALLIFTAEPGSPSQQALDLLASWAATEAQHVSP</sequence>
<organism evidence="2 3">
    <name type="scientific">Phytohabitans rumicis</name>
    <dbReference type="NCBI Taxonomy" id="1076125"/>
    <lineage>
        <taxon>Bacteria</taxon>
        <taxon>Bacillati</taxon>
        <taxon>Actinomycetota</taxon>
        <taxon>Actinomycetes</taxon>
        <taxon>Micromonosporales</taxon>
        <taxon>Micromonosporaceae</taxon>
    </lineage>
</organism>
<dbReference type="Pfam" id="PF17765">
    <property type="entry name" value="MLTR_LBD"/>
    <property type="match status" value="1"/>
</dbReference>
<dbReference type="InterPro" id="IPR010982">
    <property type="entry name" value="Lambda_DNA-bd_dom_sf"/>
</dbReference>
<dbReference type="AlphaFoldDB" id="A0A6V8KXX3"/>
<feature type="domain" description="HTH cro/C1-type" evidence="1">
    <location>
        <begin position="41"/>
        <end position="83"/>
    </location>
</feature>
<keyword evidence="3" id="KW-1185">Reference proteome</keyword>
<dbReference type="GO" id="GO:0003677">
    <property type="term" value="F:DNA binding"/>
    <property type="evidence" value="ECO:0007669"/>
    <property type="project" value="InterPro"/>
</dbReference>
<dbReference type="SMART" id="SM00530">
    <property type="entry name" value="HTH_XRE"/>
    <property type="match status" value="1"/>
</dbReference>
<comment type="caution">
    <text evidence="2">The sequence shown here is derived from an EMBL/GenBank/DDBJ whole genome shotgun (WGS) entry which is preliminary data.</text>
</comment>
<protein>
    <submittedName>
        <fullName evidence="2">Transcriptional regulator</fullName>
    </submittedName>
</protein>
<accession>A0A6V8KXX3</accession>
<dbReference type="PANTHER" id="PTHR35010">
    <property type="entry name" value="BLL4672 PROTEIN-RELATED"/>
    <property type="match status" value="1"/>
</dbReference>
<dbReference type="SUPFAM" id="SSF47413">
    <property type="entry name" value="lambda repressor-like DNA-binding domains"/>
    <property type="match status" value="1"/>
</dbReference>
<dbReference type="EMBL" id="BLPG01000001">
    <property type="protein sequence ID" value="GFJ87538.1"/>
    <property type="molecule type" value="Genomic_DNA"/>
</dbReference>
<dbReference type="Gene3D" id="1.10.260.40">
    <property type="entry name" value="lambda repressor-like DNA-binding domains"/>
    <property type="match status" value="1"/>
</dbReference>
<evidence type="ECO:0000313" key="2">
    <source>
        <dbReference type="EMBL" id="GFJ87538.1"/>
    </source>
</evidence>
<dbReference type="PANTHER" id="PTHR35010:SF2">
    <property type="entry name" value="BLL4672 PROTEIN"/>
    <property type="match status" value="1"/>
</dbReference>
<dbReference type="Proteomes" id="UP000482960">
    <property type="component" value="Unassembled WGS sequence"/>
</dbReference>
<dbReference type="RefSeq" id="WP_173074529.1">
    <property type="nucleotide sequence ID" value="NZ_BAABJB010000039.1"/>
</dbReference>
<dbReference type="InterPro" id="IPR041413">
    <property type="entry name" value="MLTR_LBD"/>
</dbReference>
<evidence type="ECO:0000259" key="1">
    <source>
        <dbReference type="PROSITE" id="PS50943"/>
    </source>
</evidence>
<reference evidence="2 3" key="2">
    <citation type="submission" date="2020-03" db="EMBL/GenBank/DDBJ databases">
        <authorList>
            <person name="Ichikawa N."/>
            <person name="Kimura A."/>
            <person name="Kitahashi Y."/>
            <person name="Uohara A."/>
        </authorList>
    </citation>
    <scope>NUCLEOTIDE SEQUENCE [LARGE SCALE GENOMIC DNA]</scope>
    <source>
        <strain evidence="2 3">NBRC 108638</strain>
    </source>
</reference>
<gene>
    <name evidence="2" type="ORF">Prum_011800</name>
</gene>